<evidence type="ECO:0000256" key="2">
    <source>
        <dbReference type="ARBA" id="ARBA00022525"/>
    </source>
</evidence>
<dbReference type="GO" id="GO:0046872">
    <property type="term" value="F:metal ion binding"/>
    <property type="evidence" value="ECO:0007669"/>
    <property type="project" value="UniProtKB-KW"/>
</dbReference>
<dbReference type="GO" id="GO:0020037">
    <property type="term" value="F:heme binding"/>
    <property type="evidence" value="ECO:0007669"/>
    <property type="project" value="InterPro"/>
</dbReference>
<evidence type="ECO:0000256" key="4">
    <source>
        <dbReference type="ARBA" id="ARBA00023180"/>
    </source>
</evidence>
<keyword evidence="5" id="KW-0349">Heme</keyword>
<dbReference type="CDD" id="cd09823">
    <property type="entry name" value="peroxinectin_like"/>
    <property type="match status" value="1"/>
</dbReference>
<dbReference type="PANTHER" id="PTHR11475">
    <property type="entry name" value="OXIDASE/PEROXIDASE"/>
    <property type="match status" value="1"/>
</dbReference>
<keyword evidence="5" id="KW-0408">Iron</keyword>
<dbReference type="InterPro" id="IPR010255">
    <property type="entry name" value="Haem_peroxidase_sf"/>
</dbReference>
<dbReference type="PROSITE" id="PS50292">
    <property type="entry name" value="PEROXIDASE_3"/>
    <property type="match status" value="1"/>
</dbReference>
<evidence type="ECO:0000313" key="6">
    <source>
        <dbReference type="EMBL" id="CAL4126431.1"/>
    </source>
</evidence>
<dbReference type="Proteomes" id="UP001497623">
    <property type="component" value="Unassembled WGS sequence"/>
</dbReference>
<dbReference type="PANTHER" id="PTHR11475:SF4">
    <property type="entry name" value="CHORION PEROXIDASE"/>
    <property type="match status" value="1"/>
</dbReference>
<keyword evidence="4" id="KW-0325">Glycoprotein</keyword>
<dbReference type="GO" id="GO:0006979">
    <property type="term" value="P:response to oxidative stress"/>
    <property type="evidence" value="ECO:0007669"/>
    <property type="project" value="InterPro"/>
</dbReference>
<sequence length="446" mass="50299">MSKMIKNVKLYQKGIFPPQEQINQNTAFVDGSQIYGSEEAVANSVRSKKRGLLNVTLHEGNGQPLPPRAGNGFEPHECPIPESNSKCFLAGDIRVDEMPGLLAMHTTFIRLHNIIAEELYRLNKRKWNDETLFQETRRIVSALIQQITYRDWLPHVLGPTLMADLDLGTGNQGYKDTYNTNVNPTIRNVFATAAFRFGHTLLTDFVKAAKEKDNQPLEGNFFNITLITEDETSPSSLLKGLSRCPASPIDGFVANTFTDKLFAIANDDGNFFGLDLVALNIQRGRDHGIPSYRKWRKYCGLNDVKTFKKLEKVMEKPLAKEFARIYNKMDDVDIFPAALSEYPIKDGLLGETLSCLLARQFAQIKHGDRFWYERQDQPKPFTPAQLSAIRSQGLASIMCRVSEHTTYGFQPDPFLVSDYPGNGVMDCSNYAFINLNPWKAKKGNKG</sequence>
<evidence type="ECO:0000256" key="1">
    <source>
        <dbReference type="ARBA" id="ARBA00004613"/>
    </source>
</evidence>
<dbReference type="GO" id="GO:0004601">
    <property type="term" value="F:peroxidase activity"/>
    <property type="evidence" value="ECO:0007669"/>
    <property type="project" value="UniProtKB-KW"/>
</dbReference>
<evidence type="ECO:0000256" key="5">
    <source>
        <dbReference type="PIRSR" id="PIRSR619791-2"/>
    </source>
</evidence>
<dbReference type="SUPFAM" id="SSF48113">
    <property type="entry name" value="Heme-dependent peroxidases"/>
    <property type="match status" value="1"/>
</dbReference>
<feature type="non-terminal residue" evidence="6">
    <location>
        <position position="446"/>
    </location>
</feature>
<organism evidence="6 7">
    <name type="scientific">Meganyctiphanes norvegica</name>
    <name type="common">Northern krill</name>
    <name type="synonym">Thysanopoda norvegica</name>
    <dbReference type="NCBI Taxonomy" id="48144"/>
    <lineage>
        <taxon>Eukaryota</taxon>
        <taxon>Metazoa</taxon>
        <taxon>Ecdysozoa</taxon>
        <taxon>Arthropoda</taxon>
        <taxon>Crustacea</taxon>
        <taxon>Multicrustacea</taxon>
        <taxon>Malacostraca</taxon>
        <taxon>Eumalacostraca</taxon>
        <taxon>Eucarida</taxon>
        <taxon>Euphausiacea</taxon>
        <taxon>Euphausiidae</taxon>
        <taxon>Meganyctiphanes</taxon>
    </lineage>
</organism>
<dbReference type="Pfam" id="PF03098">
    <property type="entry name" value="An_peroxidase"/>
    <property type="match status" value="1"/>
</dbReference>
<keyword evidence="3" id="KW-0575">Peroxidase</keyword>
<keyword evidence="5" id="KW-0479">Metal-binding</keyword>
<evidence type="ECO:0008006" key="8">
    <source>
        <dbReference type="Google" id="ProtNLM"/>
    </source>
</evidence>
<feature type="binding site" description="axial binding residue" evidence="5">
    <location>
        <position position="199"/>
    </location>
    <ligand>
        <name>heme b</name>
        <dbReference type="ChEBI" id="CHEBI:60344"/>
    </ligand>
    <ligandPart>
        <name>Fe</name>
        <dbReference type="ChEBI" id="CHEBI:18248"/>
    </ligandPart>
</feature>
<proteinExistence type="predicted"/>
<evidence type="ECO:0000256" key="3">
    <source>
        <dbReference type="ARBA" id="ARBA00022559"/>
    </source>
</evidence>
<reference evidence="6 7" key="1">
    <citation type="submission" date="2024-05" db="EMBL/GenBank/DDBJ databases">
        <authorList>
            <person name="Wallberg A."/>
        </authorList>
    </citation>
    <scope>NUCLEOTIDE SEQUENCE [LARGE SCALE GENOMIC DNA]</scope>
</reference>
<gene>
    <name evidence="6" type="ORF">MNOR_LOCUS25604</name>
</gene>
<dbReference type="PRINTS" id="PR00457">
    <property type="entry name" value="ANPEROXIDASE"/>
</dbReference>
<keyword evidence="7" id="KW-1185">Reference proteome</keyword>
<keyword evidence="2" id="KW-0964">Secreted</keyword>
<comment type="subcellular location">
    <subcellularLocation>
        <location evidence="1">Secreted</location>
    </subcellularLocation>
</comment>
<keyword evidence="3" id="KW-0560">Oxidoreductase</keyword>
<dbReference type="GO" id="GO:0005576">
    <property type="term" value="C:extracellular region"/>
    <property type="evidence" value="ECO:0007669"/>
    <property type="project" value="UniProtKB-SubCell"/>
</dbReference>
<comment type="caution">
    <text evidence="6">The sequence shown here is derived from an EMBL/GenBank/DDBJ whole genome shotgun (WGS) entry which is preliminary data.</text>
</comment>
<protein>
    <recommendedName>
        <fullName evidence="8">Peroxidase</fullName>
    </recommendedName>
</protein>
<dbReference type="InterPro" id="IPR037120">
    <property type="entry name" value="Haem_peroxidase_sf_animal"/>
</dbReference>
<dbReference type="InterPro" id="IPR019791">
    <property type="entry name" value="Haem_peroxidase_animal"/>
</dbReference>
<accession>A0AAV2RLP6</accession>
<name>A0AAV2RLP6_MEGNR</name>
<dbReference type="EMBL" id="CAXKWB010024664">
    <property type="protein sequence ID" value="CAL4126431.1"/>
    <property type="molecule type" value="Genomic_DNA"/>
</dbReference>
<dbReference type="Gene3D" id="1.10.640.10">
    <property type="entry name" value="Haem peroxidase domain superfamily, animal type"/>
    <property type="match status" value="1"/>
</dbReference>
<dbReference type="AlphaFoldDB" id="A0AAV2RLP6"/>
<evidence type="ECO:0000313" key="7">
    <source>
        <dbReference type="Proteomes" id="UP001497623"/>
    </source>
</evidence>